<dbReference type="InterPro" id="IPR016152">
    <property type="entry name" value="PTrfase/Anion_transptr"/>
</dbReference>
<dbReference type="Pfam" id="PF00359">
    <property type="entry name" value="PTS_EIIA_2"/>
    <property type="match status" value="1"/>
</dbReference>
<keyword evidence="3" id="KW-0805">Transcription regulation</keyword>
<dbReference type="InterPro" id="IPR011608">
    <property type="entry name" value="PRD"/>
</dbReference>
<dbReference type="GO" id="GO:0009401">
    <property type="term" value="P:phosphoenolpyruvate-dependent sugar phosphotransferase system"/>
    <property type="evidence" value="ECO:0007669"/>
    <property type="project" value="InterPro"/>
</dbReference>
<dbReference type="Gene3D" id="3.40.930.10">
    <property type="entry name" value="Mannitol-specific EII, Chain A"/>
    <property type="match status" value="1"/>
</dbReference>
<feature type="domain" description="PRD" evidence="8">
    <location>
        <begin position="294"/>
        <end position="401"/>
    </location>
</feature>
<protein>
    <submittedName>
        <fullName evidence="9">BglG family transcription antiterminator</fullName>
    </submittedName>
</protein>
<dbReference type="InterPro" id="IPR050661">
    <property type="entry name" value="BglG_antiterminators"/>
</dbReference>
<keyword evidence="2" id="KW-0677">Repeat</keyword>
<name>A0A7V9WQY0_STRPO</name>
<dbReference type="InterPro" id="IPR002178">
    <property type="entry name" value="PTS_EIIA_type-2_dom"/>
</dbReference>
<dbReference type="PROSITE" id="PS51372">
    <property type="entry name" value="PRD_2"/>
    <property type="match status" value="1"/>
</dbReference>
<evidence type="ECO:0000259" key="7">
    <source>
        <dbReference type="PROSITE" id="PS51099"/>
    </source>
</evidence>
<dbReference type="RefSeq" id="WP_181459763.1">
    <property type="nucleotide sequence ID" value="NZ_JACEGE010000007.1"/>
</dbReference>
<dbReference type="SUPFAM" id="SSF52794">
    <property type="entry name" value="PTS system IIB component-like"/>
    <property type="match status" value="1"/>
</dbReference>
<evidence type="ECO:0000259" key="8">
    <source>
        <dbReference type="PROSITE" id="PS51372"/>
    </source>
</evidence>
<keyword evidence="1" id="KW-0808">Transferase</keyword>
<feature type="domain" description="PTS EIIB type-2" evidence="7">
    <location>
        <begin position="402"/>
        <end position="491"/>
    </location>
</feature>
<dbReference type="Pfam" id="PF00874">
    <property type="entry name" value="PRD"/>
    <property type="match status" value="1"/>
</dbReference>
<dbReference type="PANTHER" id="PTHR30185:SF12">
    <property type="entry name" value="TRANSCRIPTIONAL REGULATOR MANR"/>
    <property type="match status" value="1"/>
</dbReference>
<comment type="caution">
    <text evidence="9">The sequence shown here is derived from an EMBL/GenBank/DDBJ whole genome shotgun (WGS) entry which is preliminary data.</text>
</comment>
<keyword evidence="5" id="KW-0804">Transcription</keyword>
<dbReference type="InterPro" id="IPR007737">
    <property type="entry name" value="Mga_HTH"/>
</dbReference>
<accession>A0A7V9WQY0</accession>
<dbReference type="AlphaFoldDB" id="A0A7V9WQY0"/>
<organism evidence="9 10">
    <name type="scientific">Streptococcus porcinus</name>
    <dbReference type="NCBI Taxonomy" id="1340"/>
    <lineage>
        <taxon>Bacteria</taxon>
        <taxon>Bacillati</taxon>
        <taxon>Bacillota</taxon>
        <taxon>Bacilli</taxon>
        <taxon>Lactobacillales</taxon>
        <taxon>Streptococcaceae</taxon>
        <taxon>Streptococcus</taxon>
    </lineage>
</organism>
<evidence type="ECO:0000313" key="10">
    <source>
        <dbReference type="Proteomes" id="UP000524462"/>
    </source>
</evidence>
<keyword evidence="4" id="KW-0010">Activator</keyword>
<proteinExistence type="predicted"/>
<feature type="domain" description="PTS EIIA type-2" evidence="6">
    <location>
        <begin position="509"/>
        <end position="649"/>
    </location>
</feature>
<dbReference type="InterPro" id="IPR036388">
    <property type="entry name" value="WH-like_DNA-bd_sf"/>
</dbReference>
<dbReference type="GO" id="GO:0008982">
    <property type="term" value="F:protein-N(PI)-phosphohistidine-sugar phosphotransferase activity"/>
    <property type="evidence" value="ECO:0007669"/>
    <property type="project" value="InterPro"/>
</dbReference>
<evidence type="ECO:0000259" key="6">
    <source>
        <dbReference type="PROSITE" id="PS51094"/>
    </source>
</evidence>
<evidence type="ECO:0000256" key="2">
    <source>
        <dbReference type="ARBA" id="ARBA00022737"/>
    </source>
</evidence>
<evidence type="ECO:0000313" key="9">
    <source>
        <dbReference type="EMBL" id="MBA2795476.1"/>
    </source>
</evidence>
<gene>
    <name evidence="9" type="ORF">H1B29_03070</name>
</gene>
<dbReference type="InterPro" id="IPR013011">
    <property type="entry name" value="PTS_EIIB_2"/>
</dbReference>
<dbReference type="InterPro" id="IPR036634">
    <property type="entry name" value="PRD_sf"/>
</dbReference>
<dbReference type="SUPFAM" id="SSF63520">
    <property type="entry name" value="PTS-regulatory domain, PRD"/>
    <property type="match status" value="1"/>
</dbReference>
<sequence>MNNRQISLLRDLIAQDQFVTAAYYAQMFNVSTKTIYKDINCLNHVLVQHQTVIERRPHFGIKLDISKNEAQRLLSCLQESRSQSQEAFRDSMDFRELELIKELGFGNCQIDILDFALEHFISEASAKRDLEKLLPLAHHYGISFQKKQGRISLEGKESEIRKFLRHALVERVKKKDEELSFQNLVKVFDYYDVLLIEEQLTLFARRYHFEVSDIYKWYFILDACIANQRFRKGKLINRININDFTSVQDYEMYLLATEFLSAIFGLSHDIIPQNEILATMTSLIATGYIRDGHYLNKTFDQVVSNFVGEVSRLINLDLSEDKHLKSMLLVHIQPMIYRLKNKVLISNQMTEVIKAQYSVLYHLVWLASKDISKQFDIHLNDAEISFLTIHFEVAIERKLKPLKIFVICPHHLATSELIMVQLRKIISPLDIIQAIEISDLKKLKLSETDLVISSVDISDLKIPFVFVSSVITPQQLQLIQTQYANFSQGNSQMTTYLQNNDMIIQSMIRHLLDDAVYLRKSFKSKTECIDYMVSFSERDNKENPNFKKSIIEREILGNTSVYTGIALPHANPEEVKKSQLVILTLDKPIKWGINYIKVVMLIAIESSEVALYRDALISIYAKIDSKAYIDDLWSSESQASLVKALFKEVTY</sequence>
<dbReference type="GO" id="GO:0006355">
    <property type="term" value="P:regulation of DNA-templated transcription"/>
    <property type="evidence" value="ECO:0007669"/>
    <property type="project" value="InterPro"/>
</dbReference>
<dbReference type="Pfam" id="PF05043">
    <property type="entry name" value="Mga"/>
    <property type="match status" value="1"/>
</dbReference>
<evidence type="ECO:0000256" key="1">
    <source>
        <dbReference type="ARBA" id="ARBA00022679"/>
    </source>
</evidence>
<dbReference type="EMBL" id="JACEGE010000007">
    <property type="protein sequence ID" value="MBA2795476.1"/>
    <property type="molecule type" value="Genomic_DNA"/>
</dbReference>
<dbReference type="PROSITE" id="PS51094">
    <property type="entry name" value="PTS_EIIA_TYPE_2"/>
    <property type="match status" value="1"/>
</dbReference>
<dbReference type="Gene3D" id="1.10.1790.10">
    <property type="entry name" value="PRD domain"/>
    <property type="match status" value="1"/>
</dbReference>
<evidence type="ECO:0000256" key="3">
    <source>
        <dbReference type="ARBA" id="ARBA00023015"/>
    </source>
</evidence>
<reference evidence="9 10" key="1">
    <citation type="submission" date="2020-07" db="EMBL/GenBank/DDBJ databases">
        <title>Molecular and genomic characterization of Streptococcus porcinus isolated from diseased swine in Brazil.</title>
        <authorList>
            <person name="Moreno L.Z."/>
            <person name="Matajira C.E.C."/>
            <person name="Poor A.P."/>
            <person name="Dutra M.C."/>
            <person name="Moreno A.M."/>
        </authorList>
    </citation>
    <scope>NUCLEOTIDE SEQUENCE [LARGE SCALE GENOMIC DNA]</scope>
    <source>
        <strain evidence="9 10">SP0816-2</strain>
    </source>
</reference>
<dbReference type="Proteomes" id="UP000524462">
    <property type="component" value="Unassembled WGS sequence"/>
</dbReference>
<dbReference type="Gene3D" id="3.40.50.2300">
    <property type="match status" value="1"/>
</dbReference>
<dbReference type="PANTHER" id="PTHR30185">
    <property type="entry name" value="CRYPTIC BETA-GLUCOSIDE BGL OPERON ANTITERMINATOR"/>
    <property type="match status" value="1"/>
</dbReference>
<dbReference type="CDD" id="cd05568">
    <property type="entry name" value="PTS_IIB_bgl_like"/>
    <property type="match status" value="1"/>
</dbReference>
<evidence type="ECO:0000256" key="4">
    <source>
        <dbReference type="ARBA" id="ARBA00023159"/>
    </source>
</evidence>
<dbReference type="Gene3D" id="1.10.10.10">
    <property type="entry name" value="Winged helix-like DNA-binding domain superfamily/Winged helix DNA-binding domain"/>
    <property type="match status" value="1"/>
</dbReference>
<dbReference type="InterPro" id="IPR036095">
    <property type="entry name" value="PTS_EIIB-like_sf"/>
</dbReference>
<dbReference type="PROSITE" id="PS51099">
    <property type="entry name" value="PTS_EIIB_TYPE_2"/>
    <property type="match status" value="1"/>
</dbReference>
<evidence type="ECO:0000256" key="5">
    <source>
        <dbReference type="ARBA" id="ARBA00023163"/>
    </source>
</evidence>
<dbReference type="SUPFAM" id="SSF55804">
    <property type="entry name" value="Phoshotransferase/anion transport protein"/>
    <property type="match status" value="1"/>
</dbReference>